<keyword evidence="2" id="KW-1185">Reference proteome</keyword>
<proteinExistence type="predicted"/>
<organism evidence="1 2">
    <name type="scientific">Ensete ventricosum</name>
    <name type="common">Abyssinian banana</name>
    <name type="synonym">Musa ensete</name>
    <dbReference type="NCBI Taxonomy" id="4639"/>
    <lineage>
        <taxon>Eukaryota</taxon>
        <taxon>Viridiplantae</taxon>
        <taxon>Streptophyta</taxon>
        <taxon>Embryophyta</taxon>
        <taxon>Tracheophyta</taxon>
        <taxon>Spermatophyta</taxon>
        <taxon>Magnoliopsida</taxon>
        <taxon>Liliopsida</taxon>
        <taxon>Zingiberales</taxon>
        <taxon>Musaceae</taxon>
        <taxon>Ensete</taxon>
    </lineage>
</organism>
<dbReference type="Proteomes" id="UP001222027">
    <property type="component" value="Unassembled WGS sequence"/>
</dbReference>
<name>A0AAV8RY05_ENSVE</name>
<comment type="caution">
    <text evidence="1">The sequence shown here is derived from an EMBL/GenBank/DDBJ whole genome shotgun (WGS) entry which is preliminary data.</text>
</comment>
<dbReference type="AlphaFoldDB" id="A0AAV8RY05"/>
<evidence type="ECO:0000313" key="2">
    <source>
        <dbReference type="Proteomes" id="UP001222027"/>
    </source>
</evidence>
<accession>A0AAV8RY05</accession>
<evidence type="ECO:0008006" key="3">
    <source>
        <dbReference type="Google" id="ProtNLM"/>
    </source>
</evidence>
<gene>
    <name evidence="1" type="ORF">OPV22_002466</name>
</gene>
<protein>
    <recommendedName>
        <fullName evidence="3">SBP-type domain-containing protein</fullName>
    </recommendedName>
</protein>
<sequence length="156" mass="17388">MCPSRRNHLRPIKCGRPMRKCRCQPLAQISSADLQNSGADFESPSHAQVQISATSCSRHCEWPSRHQVQICIIQARALLQQALRVAVPSPSADLQNSGASASAAGIASGCPVTKCRFAEFRRERFCSRHFEWPSHAQVQMSATSADFKCRFAEFRR</sequence>
<reference evidence="1 2" key="1">
    <citation type="submission" date="2022-12" db="EMBL/GenBank/DDBJ databases">
        <title>Chromosome-scale assembly of the Ensete ventricosum genome.</title>
        <authorList>
            <person name="Dussert Y."/>
            <person name="Stocks J."/>
            <person name="Wendawek A."/>
            <person name="Woldeyes F."/>
            <person name="Nichols R.A."/>
            <person name="Borrell J.S."/>
        </authorList>
    </citation>
    <scope>NUCLEOTIDE SEQUENCE [LARGE SCALE GENOMIC DNA]</scope>
    <source>
        <strain evidence="2">cv. Maze</strain>
        <tissue evidence="1">Seeds</tissue>
    </source>
</reference>
<dbReference type="EMBL" id="JAQQAF010000001">
    <property type="protein sequence ID" value="KAJ8512032.1"/>
    <property type="molecule type" value="Genomic_DNA"/>
</dbReference>
<evidence type="ECO:0000313" key="1">
    <source>
        <dbReference type="EMBL" id="KAJ8512032.1"/>
    </source>
</evidence>